<reference evidence="2" key="1">
    <citation type="journal article" date="2020" name="mSystems">
        <title>Genome- and Community-Level Interaction Insights into Carbon Utilization and Element Cycling Functions of Hydrothermarchaeota in Hydrothermal Sediment.</title>
        <authorList>
            <person name="Zhou Z."/>
            <person name="Liu Y."/>
            <person name="Xu W."/>
            <person name="Pan J."/>
            <person name="Luo Z.H."/>
            <person name="Li M."/>
        </authorList>
    </citation>
    <scope>NUCLEOTIDE SEQUENCE [LARGE SCALE GENOMIC DNA]</scope>
    <source>
        <strain evidence="1">SpSt-629</strain>
        <strain evidence="2">SpSt-688</strain>
    </source>
</reference>
<dbReference type="AlphaFoldDB" id="A0A7J3MZ97"/>
<name>A0A7J3MZ97_9CREN</name>
<gene>
    <name evidence="1" type="ORF">ENT99_03025</name>
    <name evidence="2" type="ORF">ENU64_05085</name>
</gene>
<protein>
    <submittedName>
        <fullName evidence="2">Uncharacterized protein</fullName>
    </submittedName>
</protein>
<evidence type="ECO:0000313" key="2">
    <source>
        <dbReference type="EMBL" id="HGT98786.1"/>
    </source>
</evidence>
<organism evidence="2">
    <name type="scientific">Ignisphaera aggregans</name>
    <dbReference type="NCBI Taxonomy" id="334771"/>
    <lineage>
        <taxon>Archaea</taxon>
        <taxon>Thermoproteota</taxon>
        <taxon>Thermoprotei</taxon>
        <taxon>Desulfurococcales</taxon>
        <taxon>Desulfurococcaceae</taxon>
        <taxon>Ignisphaera</taxon>
    </lineage>
</organism>
<accession>A0A7J3MZ97</accession>
<sequence>MFRKALTGILLILAVSIVTASLFAYYPLDITVVPQQPEVRFVTGSNAGKPDIGGNTIIVNIGTSGASASIEIHPTYQETYYKDILGIVNNDNDAMHIYVIFYTYDNSLPVGNRVKMFVYSGATIVKELDITTPTLNTAQYIGQLPIGGSWQIDLYVYIPEGTSITGRSYSASARLVYTPSSGEAPPINPNSGR</sequence>
<proteinExistence type="predicted"/>
<dbReference type="EMBL" id="DTDH01000150">
    <property type="protein sequence ID" value="HGT98786.1"/>
    <property type="molecule type" value="Genomic_DNA"/>
</dbReference>
<dbReference type="EMBL" id="DTAU01000050">
    <property type="protein sequence ID" value="HFQ78658.1"/>
    <property type="molecule type" value="Genomic_DNA"/>
</dbReference>
<evidence type="ECO:0000313" key="1">
    <source>
        <dbReference type="EMBL" id="HFQ78658.1"/>
    </source>
</evidence>
<comment type="caution">
    <text evidence="2">The sequence shown here is derived from an EMBL/GenBank/DDBJ whole genome shotgun (WGS) entry which is preliminary data.</text>
</comment>